<evidence type="ECO:0000313" key="2">
    <source>
        <dbReference type="EMBL" id="MFD1875570.1"/>
    </source>
</evidence>
<dbReference type="Proteomes" id="UP001597197">
    <property type="component" value="Unassembled WGS sequence"/>
</dbReference>
<keyword evidence="3" id="KW-1185">Reference proteome</keyword>
<comment type="caution">
    <text evidence="2">The sequence shown here is derived from an EMBL/GenBank/DDBJ whole genome shotgun (WGS) entry which is preliminary data.</text>
</comment>
<dbReference type="GO" id="GO:0004177">
    <property type="term" value="F:aminopeptidase activity"/>
    <property type="evidence" value="ECO:0007669"/>
    <property type="project" value="UniProtKB-KW"/>
</dbReference>
<keyword evidence="2" id="KW-0378">Hydrolase</keyword>
<evidence type="ECO:0000313" key="3">
    <source>
        <dbReference type="Proteomes" id="UP001597197"/>
    </source>
</evidence>
<organism evidence="2 3">
    <name type="scientific">Hymenobacter bucti</name>
    <dbReference type="NCBI Taxonomy" id="1844114"/>
    <lineage>
        <taxon>Bacteria</taxon>
        <taxon>Pseudomonadati</taxon>
        <taxon>Bacteroidota</taxon>
        <taxon>Cytophagia</taxon>
        <taxon>Cytophagales</taxon>
        <taxon>Hymenobacteraceae</taxon>
        <taxon>Hymenobacter</taxon>
    </lineage>
</organism>
<dbReference type="InterPro" id="IPR027268">
    <property type="entry name" value="Peptidase_M4/M1_CTD_sf"/>
</dbReference>
<proteinExistence type="predicted"/>
<keyword evidence="2" id="KW-0645">Protease</keyword>
<dbReference type="InterPro" id="IPR014782">
    <property type="entry name" value="Peptidase_M1_dom"/>
</dbReference>
<feature type="domain" description="Peptidase M1 membrane alanine aminopeptidase" evidence="1">
    <location>
        <begin position="4"/>
        <end position="105"/>
    </location>
</feature>
<dbReference type="Pfam" id="PF01433">
    <property type="entry name" value="Peptidase_M1"/>
    <property type="match status" value="1"/>
</dbReference>
<keyword evidence="2" id="KW-0031">Aminopeptidase</keyword>
<name>A0ABW4R1C8_9BACT</name>
<gene>
    <name evidence="2" type="ORF">ACFSDX_24270</name>
</gene>
<sequence length="139" mass="15518">MVYLAHEISHKWWGSVHDESEWLNEAFATYSSLLYLQAGGDSTGYRIELAKRVQSAANAPAIIGFDREKAPYPLFRRVIYDKGTVILAALHARVGTEKFYAILAQTAAERVSTTAGFLAVVAQLTTPDTRQWLITELSR</sequence>
<accession>A0ABW4R1C8</accession>
<dbReference type="SUPFAM" id="SSF55486">
    <property type="entry name" value="Metalloproteases ('zincins'), catalytic domain"/>
    <property type="match status" value="1"/>
</dbReference>
<dbReference type="EMBL" id="JBHUFD010000019">
    <property type="protein sequence ID" value="MFD1875570.1"/>
    <property type="molecule type" value="Genomic_DNA"/>
</dbReference>
<evidence type="ECO:0000259" key="1">
    <source>
        <dbReference type="Pfam" id="PF01433"/>
    </source>
</evidence>
<reference evidence="3" key="1">
    <citation type="journal article" date="2019" name="Int. J. Syst. Evol. Microbiol.">
        <title>The Global Catalogue of Microorganisms (GCM) 10K type strain sequencing project: providing services to taxonomists for standard genome sequencing and annotation.</title>
        <authorList>
            <consortium name="The Broad Institute Genomics Platform"/>
            <consortium name="The Broad Institute Genome Sequencing Center for Infectious Disease"/>
            <person name="Wu L."/>
            <person name="Ma J."/>
        </authorList>
    </citation>
    <scope>NUCLEOTIDE SEQUENCE [LARGE SCALE GENOMIC DNA]</scope>
    <source>
        <strain evidence="3">CGMCC 1.15795</strain>
    </source>
</reference>
<dbReference type="Gene3D" id="1.10.390.10">
    <property type="entry name" value="Neutral Protease Domain 2"/>
    <property type="match status" value="1"/>
</dbReference>
<protein>
    <submittedName>
        <fullName evidence="2">M1 family aminopeptidase</fullName>
    </submittedName>
</protein>